<dbReference type="Gene3D" id="1.20.1330.10">
    <property type="entry name" value="f41 fragment of flagellin, N-terminal domain"/>
    <property type="match status" value="1"/>
</dbReference>
<keyword evidence="2 3" id="KW-0975">Bacterial flagellum</keyword>
<dbReference type="EMBL" id="JAVDPY010000003">
    <property type="protein sequence ID" value="MDR6333834.1"/>
    <property type="molecule type" value="Genomic_DNA"/>
</dbReference>
<evidence type="ECO:0000256" key="2">
    <source>
        <dbReference type="ARBA" id="ARBA00023143"/>
    </source>
</evidence>
<dbReference type="Proteomes" id="UP001144397">
    <property type="component" value="Unassembled WGS sequence"/>
</dbReference>
<dbReference type="GO" id="GO:0005576">
    <property type="term" value="C:extracellular region"/>
    <property type="evidence" value="ECO:0007669"/>
    <property type="project" value="UniProtKB-SubCell"/>
</dbReference>
<dbReference type="SUPFAM" id="SSF64518">
    <property type="entry name" value="Phase 1 flagellin"/>
    <property type="match status" value="1"/>
</dbReference>
<feature type="domain" description="Flagellin C-terminal" evidence="5">
    <location>
        <begin position="268"/>
        <end position="349"/>
    </location>
</feature>
<evidence type="ECO:0000313" key="6">
    <source>
        <dbReference type="EMBL" id="GLI20411.1"/>
    </source>
</evidence>
<dbReference type="GeneID" id="95760878"/>
<keyword evidence="6" id="KW-0282">Flagellum</keyword>
<organism evidence="6 8">
    <name type="scientific">Xanthobacter flavus</name>
    <dbReference type="NCBI Taxonomy" id="281"/>
    <lineage>
        <taxon>Bacteria</taxon>
        <taxon>Pseudomonadati</taxon>
        <taxon>Pseudomonadota</taxon>
        <taxon>Alphaproteobacteria</taxon>
        <taxon>Hyphomicrobiales</taxon>
        <taxon>Xanthobacteraceae</taxon>
        <taxon>Xanthobacter</taxon>
    </lineage>
</organism>
<gene>
    <name evidence="6" type="primary">flgL</name>
    <name evidence="7" type="ORF">GGQ86_002304</name>
    <name evidence="6" type="ORF">XFLAVUS301_00850</name>
</gene>
<sequence>MRSTYISTLAWTSPSRAALPKLQSDISKATTEIATGRQADVGLALGIATGESVALHLARGAIRSQKEGNALATSLIGHSQAALSQISDDANLFLKDILAGQAGNSSGAILADQAKSALDALTAHLNATDGQRYLFAGINSAEPPMADYATGPKAAVDAAFAGAFGLEPADPQGDPKVADISAADMSSFLDGAFADLFADPAWGANWSGASDEALTSQISDTARVPVTTTANTTAMRNLAMAFTMVSELGTATLSEATRKVVLGKAVTVAGAAVSGVISLSAQLGVSKSRVDAADEALAKVSDLVDQRINVLEGVDPAEAKTRLDTLTTQLQMSYATTSKVMQLSILKYI</sequence>
<reference evidence="7 9" key="2">
    <citation type="submission" date="2023-07" db="EMBL/GenBank/DDBJ databases">
        <title>Genomic Encyclopedia of Type Strains, Phase IV (KMG-IV): sequencing the most valuable type-strain genomes for metagenomic binning, comparative biology and taxonomic classification.</title>
        <authorList>
            <person name="Goeker M."/>
        </authorList>
    </citation>
    <scope>NUCLEOTIDE SEQUENCE [LARGE SCALE GENOMIC DNA]</scope>
    <source>
        <strain evidence="7 9">DSM 338</strain>
    </source>
</reference>
<dbReference type="GO" id="GO:0005198">
    <property type="term" value="F:structural molecule activity"/>
    <property type="evidence" value="ECO:0007669"/>
    <property type="project" value="UniProtKB-UniRule"/>
</dbReference>
<dbReference type="PANTHER" id="PTHR42792:SF1">
    <property type="entry name" value="FLAGELLAR HOOK-ASSOCIATED PROTEIN 3"/>
    <property type="match status" value="1"/>
</dbReference>
<dbReference type="InterPro" id="IPR001029">
    <property type="entry name" value="Flagellin_N"/>
</dbReference>
<dbReference type="Pfam" id="PF00669">
    <property type="entry name" value="Flagellin_N"/>
    <property type="match status" value="1"/>
</dbReference>
<keyword evidence="6" id="KW-0969">Cilium</keyword>
<evidence type="ECO:0000256" key="3">
    <source>
        <dbReference type="RuleBase" id="RU362073"/>
    </source>
</evidence>
<accession>A0A9W6CEK3</accession>
<evidence type="ECO:0000313" key="8">
    <source>
        <dbReference type="Proteomes" id="UP001144397"/>
    </source>
</evidence>
<comment type="function">
    <text evidence="3">Flagellin is the subunit protein which polymerizes to form the filaments of bacterial flagella.</text>
</comment>
<name>A0A9W6CEK3_XANFL</name>
<comment type="similarity">
    <text evidence="1 3">Belongs to the bacterial flagellin family.</text>
</comment>
<protein>
    <recommendedName>
        <fullName evidence="3">Flagellin</fullName>
    </recommendedName>
</protein>
<dbReference type="PANTHER" id="PTHR42792">
    <property type="entry name" value="FLAGELLIN"/>
    <property type="match status" value="1"/>
</dbReference>
<dbReference type="Pfam" id="PF00700">
    <property type="entry name" value="Flagellin_C"/>
    <property type="match status" value="1"/>
</dbReference>
<dbReference type="NCBIfam" id="NF004669">
    <property type="entry name" value="PRK06008.1"/>
    <property type="match status" value="1"/>
</dbReference>
<keyword evidence="6" id="KW-0966">Cell projection</keyword>
<evidence type="ECO:0000259" key="4">
    <source>
        <dbReference type="Pfam" id="PF00669"/>
    </source>
</evidence>
<feature type="domain" description="Flagellin N-terminal" evidence="4">
    <location>
        <begin position="6"/>
        <end position="139"/>
    </location>
</feature>
<dbReference type="InterPro" id="IPR001492">
    <property type="entry name" value="Flagellin"/>
</dbReference>
<dbReference type="Proteomes" id="UP001245370">
    <property type="component" value="Unassembled WGS sequence"/>
</dbReference>
<dbReference type="AlphaFoldDB" id="A0A9W6CEK3"/>
<keyword evidence="9" id="KW-1185">Reference proteome</keyword>
<evidence type="ECO:0000313" key="9">
    <source>
        <dbReference type="Proteomes" id="UP001245370"/>
    </source>
</evidence>
<dbReference type="GO" id="GO:0009288">
    <property type="term" value="C:bacterial-type flagellum"/>
    <property type="evidence" value="ECO:0007669"/>
    <property type="project" value="UniProtKB-SubCell"/>
</dbReference>
<comment type="subcellular location">
    <subcellularLocation>
        <location evidence="3">Secreted</location>
    </subcellularLocation>
    <subcellularLocation>
        <location evidence="3">Bacterial flagellum</location>
    </subcellularLocation>
</comment>
<keyword evidence="3" id="KW-0964">Secreted</keyword>
<comment type="caution">
    <text evidence="6">The sequence shown here is derived from an EMBL/GenBank/DDBJ whole genome shotgun (WGS) entry which is preliminary data.</text>
</comment>
<evidence type="ECO:0000313" key="7">
    <source>
        <dbReference type="EMBL" id="MDR6333834.1"/>
    </source>
</evidence>
<evidence type="ECO:0000256" key="1">
    <source>
        <dbReference type="ARBA" id="ARBA00005709"/>
    </source>
</evidence>
<proteinExistence type="inferred from homology"/>
<dbReference type="EMBL" id="BSDO01000001">
    <property type="protein sequence ID" value="GLI20411.1"/>
    <property type="molecule type" value="Genomic_DNA"/>
</dbReference>
<reference evidence="6" key="1">
    <citation type="submission" date="2022-12" db="EMBL/GenBank/DDBJ databases">
        <title>Reference genome sequencing for broad-spectrum identification of bacterial and archaeal isolates by mass spectrometry.</title>
        <authorList>
            <person name="Sekiguchi Y."/>
            <person name="Tourlousse D.M."/>
        </authorList>
    </citation>
    <scope>NUCLEOTIDE SEQUENCE</scope>
    <source>
        <strain evidence="6">301</strain>
    </source>
</reference>
<dbReference type="RefSeq" id="WP_281804544.1">
    <property type="nucleotide sequence ID" value="NZ_BSDO01000001.1"/>
</dbReference>
<dbReference type="InterPro" id="IPR046358">
    <property type="entry name" value="Flagellin_C"/>
</dbReference>
<evidence type="ECO:0000259" key="5">
    <source>
        <dbReference type="Pfam" id="PF00700"/>
    </source>
</evidence>